<dbReference type="EMBL" id="CP063982">
    <property type="protein sequence ID" value="UOD50376.1"/>
    <property type="molecule type" value="Genomic_DNA"/>
</dbReference>
<keyword evidence="2" id="KW-1185">Reference proteome</keyword>
<accession>A0ABY4AJA5</accession>
<reference evidence="1 2" key="1">
    <citation type="submission" date="2020-11" db="EMBL/GenBank/DDBJ databases">
        <title>Algicoccus daihaiensis sp.nov., isolated from Daihai Lake in Inner Mongolia.</title>
        <authorList>
            <person name="Kai J."/>
        </authorList>
    </citation>
    <scope>NUCLEOTIDE SEQUENCE [LARGE SCALE GENOMIC DNA]</scope>
    <source>
        <strain evidence="2">f23</strain>
    </source>
</reference>
<sequence length="213" mass="22105">MSSRFYARCTHGFLYDYKRLARLVTITGGAGADVLIGGDGADTFILANVANVKATADNILDFTTSDNIAIQAFGEFSLHQANGDAFFGTFAGVVSTVNIADGAANLATKNANVIAIHANTADLAVGYENIGALQTAVDGAAITEIDGGSFADGDELLIVWFNTTDNAYELGIITVEGGNGFDGADETYEKLLEVDVVGTLTLAEVAASIDFIS</sequence>
<protein>
    <submittedName>
        <fullName evidence="1">Uncharacterized protein</fullName>
    </submittedName>
</protein>
<proteinExistence type="predicted"/>
<evidence type="ECO:0000313" key="2">
    <source>
        <dbReference type="Proteomes" id="UP000831607"/>
    </source>
</evidence>
<dbReference type="Gene3D" id="2.150.10.10">
    <property type="entry name" value="Serralysin-like metalloprotease, C-terminal"/>
    <property type="match status" value="1"/>
</dbReference>
<name>A0ABY4AJA5_9BURK</name>
<dbReference type="Proteomes" id="UP000831607">
    <property type="component" value="Chromosome"/>
</dbReference>
<dbReference type="SUPFAM" id="SSF51120">
    <property type="entry name" value="beta-Roll"/>
    <property type="match status" value="1"/>
</dbReference>
<dbReference type="InterPro" id="IPR011049">
    <property type="entry name" value="Serralysin-like_metalloprot_C"/>
</dbReference>
<evidence type="ECO:0000313" key="1">
    <source>
        <dbReference type="EMBL" id="UOD50376.1"/>
    </source>
</evidence>
<dbReference type="RefSeq" id="WP_243478779.1">
    <property type="nucleotide sequence ID" value="NZ_CP063982.1"/>
</dbReference>
<gene>
    <name evidence="1" type="ORF">DHf2319_13280</name>
</gene>
<organism evidence="1 2">
    <name type="scientific">Orrella daihaiensis</name>
    <dbReference type="NCBI Taxonomy" id="2782176"/>
    <lineage>
        <taxon>Bacteria</taxon>
        <taxon>Pseudomonadati</taxon>
        <taxon>Pseudomonadota</taxon>
        <taxon>Betaproteobacteria</taxon>
        <taxon>Burkholderiales</taxon>
        <taxon>Alcaligenaceae</taxon>
        <taxon>Orrella</taxon>
    </lineage>
</organism>